<sequence length="109" mass="12646">METFVFYLNILLDVFNIQADVFVENLLEESHKGNVDIYPLAERLTLDIICVTIMGTSVNAQNDNDCKYQKCVQTLVEICLDRAISPILANNLYYIIFFYKYIQKGNICY</sequence>
<dbReference type="Proteomes" id="UP001458880">
    <property type="component" value="Unassembled WGS sequence"/>
</dbReference>
<dbReference type="Gene3D" id="1.10.630.10">
    <property type="entry name" value="Cytochrome P450"/>
    <property type="match status" value="1"/>
</dbReference>
<dbReference type="SUPFAM" id="SSF48264">
    <property type="entry name" value="Cytochrome P450"/>
    <property type="match status" value="1"/>
</dbReference>
<evidence type="ECO:0000256" key="2">
    <source>
        <dbReference type="ARBA" id="ARBA00023033"/>
    </source>
</evidence>
<reference evidence="3 4" key="1">
    <citation type="journal article" date="2024" name="BMC Genomics">
        <title>De novo assembly and annotation of Popillia japonica's genome with initial clues to its potential as an invasive pest.</title>
        <authorList>
            <person name="Cucini C."/>
            <person name="Boschi S."/>
            <person name="Funari R."/>
            <person name="Cardaioli E."/>
            <person name="Iannotti N."/>
            <person name="Marturano G."/>
            <person name="Paoli F."/>
            <person name="Bruttini M."/>
            <person name="Carapelli A."/>
            <person name="Frati F."/>
            <person name="Nardi F."/>
        </authorList>
    </citation>
    <scope>NUCLEOTIDE SEQUENCE [LARGE SCALE GENOMIC DNA]</scope>
    <source>
        <strain evidence="3">DMR45628</strain>
    </source>
</reference>
<dbReference type="EMBL" id="JASPKY010000338">
    <property type="protein sequence ID" value="KAK9708003.1"/>
    <property type="molecule type" value="Genomic_DNA"/>
</dbReference>
<keyword evidence="2" id="KW-0560">Oxidoreductase</keyword>
<comment type="similarity">
    <text evidence="1">Belongs to the cytochrome P450 family.</text>
</comment>
<protein>
    <submittedName>
        <fullName evidence="3">Cytochrome P450</fullName>
    </submittedName>
</protein>
<dbReference type="GO" id="GO:0005506">
    <property type="term" value="F:iron ion binding"/>
    <property type="evidence" value="ECO:0007669"/>
    <property type="project" value="InterPro"/>
</dbReference>
<dbReference type="GO" id="GO:0020037">
    <property type="term" value="F:heme binding"/>
    <property type="evidence" value="ECO:0007669"/>
    <property type="project" value="InterPro"/>
</dbReference>
<dbReference type="GO" id="GO:0016705">
    <property type="term" value="F:oxidoreductase activity, acting on paired donors, with incorporation or reduction of molecular oxygen"/>
    <property type="evidence" value="ECO:0007669"/>
    <property type="project" value="InterPro"/>
</dbReference>
<evidence type="ECO:0000313" key="4">
    <source>
        <dbReference type="Proteomes" id="UP001458880"/>
    </source>
</evidence>
<accession>A0AAW1JW34</accession>
<dbReference type="InterPro" id="IPR036396">
    <property type="entry name" value="Cyt_P450_sf"/>
</dbReference>
<comment type="caution">
    <text evidence="3">The sequence shown here is derived from an EMBL/GenBank/DDBJ whole genome shotgun (WGS) entry which is preliminary data.</text>
</comment>
<keyword evidence="2" id="KW-0503">Monooxygenase</keyword>
<dbReference type="InterPro" id="IPR001128">
    <property type="entry name" value="Cyt_P450"/>
</dbReference>
<dbReference type="AlphaFoldDB" id="A0AAW1JW34"/>
<name>A0AAW1JW34_POPJA</name>
<evidence type="ECO:0000313" key="3">
    <source>
        <dbReference type="EMBL" id="KAK9708003.1"/>
    </source>
</evidence>
<organism evidence="3 4">
    <name type="scientific">Popillia japonica</name>
    <name type="common">Japanese beetle</name>
    <dbReference type="NCBI Taxonomy" id="7064"/>
    <lineage>
        <taxon>Eukaryota</taxon>
        <taxon>Metazoa</taxon>
        <taxon>Ecdysozoa</taxon>
        <taxon>Arthropoda</taxon>
        <taxon>Hexapoda</taxon>
        <taxon>Insecta</taxon>
        <taxon>Pterygota</taxon>
        <taxon>Neoptera</taxon>
        <taxon>Endopterygota</taxon>
        <taxon>Coleoptera</taxon>
        <taxon>Polyphaga</taxon>
        <taxon>Scarabaeiformia</taxon>
        <taxon>Scarabaeidae</taxon>
        <taxon>Rutelinae</taxon>
        <taxon>Popillia</taxon>
    </lineage>
</organism>
<evidence type="ECO:0000256" key="1">
    <source>
        <dbReference type="ARBA" id="ARBA00010617"/>
    </source>
</evidence>
<gene>
    <name evidence="3" type="ORF">QE152_g27503</name>
</gene>
<dbReference type="Pfam" id="PF00067">
    <property type="entry name" value="p450"/>
    <property type="match status" value="1"/>
</dbReference>
<proteinExistence type="inferred from homology"/>
<keyword evidence="4" id="KW-1185">Reference proteome</keyword>
<dbReference type="GO" id="GO:0004497">
    <property type="term" value="F:monooxygenase activity"/>
    <property type="evidence" value="ECO:0007669"/>
    <property type="project" value="UniProtKB-KW"/>
</dbReference>